<feature type="transmembrane region" description="Helical" evidence="10">
    <location>
        <begin position="206"/>
        <end position="227"/>
    </location>
</feature>
<feature type="transmembrane region" description="Helical" evidence="10">
    <location>
        <begin position="177"/>
        <end position="199"/>
    </location>
</feature>
<evidence type="ECO:0000256" key="5">
    <source>
        <dbReference type="ARBA" id="ARBA00022692"/>
    </source>
</evidence>
<evidence type="ECO:0000313" key="13">
    <source>
        <dbReference type="Proteomes" id="UP001459277"/>
    </source>
</evidence>
<evidence type="ECO:0000256" key="9">
    <source>
        <dbReference type="SAM" id="MobiDB-lite"/>
    </source>
</evidence>
<evidence type="ECO:0000313" key="12">
    <source>
        <dbReference type="EMBL" id="KAL0011703.1"/>
    </source>
</evidence>
<dbReference type="EMBL" id="JAZDWU010000002">
    <property type="protein sequence ID" value="KAL0011703.1"/>
    <property type="molecule type" value="Genomic_DNA"/>
</dbReference>
<dbReference type="GO" id="GO:0015293">
    <property type="term" value="F:symporter activity"/>
    <property type="evidence" value="ECO:0007669"/>
    <property type="project" value="UniProtKB-KW"/>
</dbReference>
<evidence type="ECO:0000256" key="8">
    <source>
        <dbReference type="ARBA" id="ARBA00023136"/>
    </source>
</evidence>
<dbReference type="InterPro" id="IPR020846">
    <property type="entry name" value="MFS_dom"/>
</dbReference>
<dbReference type="PRINTS" id="PR00171">
    <property type="entry name" value="SUGRTRNSPORT"/>
</dbReference>
<dbReference type="PROSITE" id="PS50850">
    <property type="entry name" value="MFS"/>
    <property type="match status" value="1"/>
</dbReference>
<sequence>MEDISVQQAAAPLPGSTVPDLPMEDISVQQAAAPLPSSTVPDLPIEEISVQQGESEINPVPRDGDSTEPQDSAPPATSRPLLFGNYRYSHEIILFSFFFYTYFPFKNIILMFAILILGGVLSIKESLKLFGVYQKMEFTKTTNYCSFYDNKLNSFVACLYLATTVSILPSFVCSKLFGRRVVVCCGFGLVLLGSILLTIKNLPTLFIGRIICGFGVGCILQVLPIYISESTPAEYADFLDSKFDYGFNFGGFVVASTVNLLVAMNKLGWRWSFGLTGVLALASLMLSTTTPESPHYFIEMKDIERAKIAFKKTRGRLIVAEFDNLVAESEDVYSSLFQPFRLQYMPSLFIACVREVFMQMTGMFAINFFTPIFLTSIGVSASTSFISSMGVGYTYFIMAILGGMLVDRYKRRVILRSSASVMIFALFMMFGLLRMSNYDVMYFEVDVAVAVSMAMFFYVCGYAVISGPRGWFSVPLPRRAKGMGSALTMTISMLFVSLMAYISAPVVCVCKEYIVLIFGLYAVLMETFICLLVPETRDISEEEMNVKAWGQHRIWKKCI</sequence>
<feature type="transmembrane region" description="Helical" evidence="10">
    <location>
        <begin position="247"/>
        <end position="264"/>
    </location>
</feature>
<dbReference type="Proteomes" id="UP001459277">
    <property type="component" value="Unassembled WGS sequence"/>
</dbReference>
<feature type="transmembrane region" description="Helical" evidence="10">
    <location>
        <begin position="109"/>
        <end position="131"/>
    </location>
</feature>
<keyword evidence="13" id="KW-1185">Reference proteome</keyword>
<dbReference type="PANTHER" id="PTHR23500">
    <property type="entry name" value="SOLUTE CARRIER FAMILY 2, FACILITATED GLUCOSE TRANSPORTER"/>
    <property type="match status" value="1"/>
</dbReference>
<dbReference type="InterPro" id="IPR003663">
    <property type="entry name" value="Sugar/inositol_transpt"/>
</dbReference>
<reference evidence="12 13" key="1">
    <citation type="submission" date="2024-01" db="EMBL/GenBank/DDBJ databases">
        <title>A telomere-to-telomere, gap-free genome of sweet tea (Lithocarpus litseifolius).</title>
        <authorList>
            <person name="Zhou J."/>
        </authorList>
    </citation>
    <scope>NUCLEOTIDE SEQUENCE [LARGE SCALE GENOMIC DNA]</scope>
    <source>
        <strain evidence="12">Zhou-2022a</strain>
        <tissue evidence="12">Leaf</tissue>
    </source>
</reference>
<comment type="similarity">
    <text evidence="2">Belongs to the major facilitator superfamily. Sugar transporter (TC 2.A.1.1) family.</text>
</comment>
<evidence type="ECO:0000256" key="6">
    <source>
        <dbReference type="ARBA" id="ARBA00022847"/>
    </source>
</evidence>
<feature type="region of interest" description="Disordered" evidence="9">
    <location>
        <begin position="1"/>
        <end position="21"/>
    </location>
</feature>
<feature type="domain" description="Major facilitator superfamily (MFS) profile" evidence="11">
    <location>
        <begin position="106"/>
        <end position="537"/>
    </location>
</feature>
<keyword evidence="6" id="KW-0769">Symport</keyword>
<feature type="transmembrane region" description="Helical" evidence="10">
    <location>
        <begin position="152"/>
        <end position="171"/>
    </location>
</feature>
<evidence type="ECO:0000256" key="7">
    <source>
        <dbReference type="ARBA" id="ARBA00022989"/>
    </source>
</evidence>
<dbReference type="Gene3D" id="1.20.1250.20">
    <property type="entry name" value="MFS general substrate transporter like domains"/>
    <property type="match status" value="1"/>
</dbReference>
<comment type="caution">
    <text evidence="12">The sequence shown here is derived from an EMBL/GenBank/DDBJ whole genome shotgun (WGS) entry which is preliminary data.</text>
</comment>
<accession>A0AAW2DM22</accession>
<feature type="transmembrane region" description="Helical" evidence="10">
    <location>
        <begin position="356"/>
        <end position="379"/>
    </location>
</feature>
<feature type="transmembrane region" description="Helical" evidence="10">
    <location>
        <begin position="486"/>
        <end position="507"/>
    </location>
</feature>
<keyword evidence="8 10" id="KW-0472">Membrane</keyword>
<name>A0AAW2DM22_9ROSI</name>
<dbReference type="SUPFAM" id="SSF103473">
    <property type="entry name" value="MFS general substrate transporter"/>
    <property type="match status" value="1"/>
</dbReference>
<evidence type="ECO:0000256" key="4">
    <source>
        <dbReference type="ARBA" id="ARBA00022597"/>
    </source>
</evidence>
<dbReference type="InterPro" id="IPR045262">
    <property type="entry name" value="STP/PLT_plant"/>
</dbReference>
<keyword evidence="3" id="KW-0813">Transport</keyword>
<feature type="transmembrane region" description="Helical" evidence="10">
    <location>
        <begin position="86"/>
        <end position="103"/>
    </location>
</feature>
<feature type="transmembrane region" description="Helical" evidence="10">
    <location>
        <begin position="413"/>
        <end position="433"/>
    </location>
</feature>
<evidence type="ECO:0000256" key="10">
    <source>
        <dbReference type="SAM" id="Phobius"/>
    </source>
</evidence>
<dbReference type="InterPro" id="IPR036259">
    <property type="entry name" value="MFS_trans_sf"/>
</dbReference>
<evidence type="ECO:0000256" key="1">
    <source>
        <dbReference type="ARBA" id="ARBA00004141"/>
    </source>
</evidence>
<dbReference type="GO" id="GO:0015144">
    <property type="term" value="F:carbohydrate transmembrane transporter activity"/>
    <property type="evidence" value="ECO:0007669"/>
    <property type="project" value="InterPro"/>
</dbReference>
<feature type="region of interest" description="Disordered" evidence="9">
    <location>
        <begin position="51"/>
        <end position="77"/>
    </location>
</feature>
<evidence type="ECO:0000256" key="2">
    <source>
        <dbReference type="ARBA" id="ARBA00010992"/>
    </source>
</evidence>
<keyword evidence="7 10" id="KW-1133">Transmembrane helix</keyword>
<feature type="transmembrane region" description="Helical" evidence="10">
    <location>
        <begin position="385"/>
        <end position="406"/>
    </location>
</feature>
<organism evidence="12 13">
    <name type="scientific">Lithocarpus litseifolius</name>
    <dbReference type="NCBI Taxonomy" id="425828"/>
    <lineage>
        <taxon>Eukaryota</taxon>
        <taxon>Viridiplantae</taxon>
        <taxon>Streptophyta</taxon>
        <taxon>Embryophyta</taxon>
        <taxon>Tracheophyta</taxon>
        <taxon>Spermatophyta</taxon>
        <taxon>Magnoliopsida</taxon>
        <taxon>eudicotyledons</taxon>
        <taxon>Gunneridae</taxon>
        <taxon>Pentapetalae</taxon>
        <taxon>rosids</taxon>
        <taxon>fabids</taxon>
        <taxon>Fagales</taxon>
        <taxon>Fagaceae</taxon>
        <taxon>Lithocarpus</taxon>
    </lineage>
</organism>
<keyword evidence="5 10" id="KW-0812">Transmembrane</keyword>
<proteinExistence type="inferred from homology"/>
<dbReference type="AlphaFoldDB" id="A0AAW2DM22"/>
<evidence type="ECO:0000259" key="11">
    <source>
        <dbReference type="PROSITE" id="PS50850"/>
    </source>
</evidence>
<keyword evidence="4" id="KW-0762">Sugar transport</keyword>
<dbReference type="InterPro" id="IPR005828">
    <property type="entry name" value="MFS_sugar_transport-like"/>
</dbReference>
<feature type="transmembrane region" description="Helical" evidence="10">
    <location>
        <begin position="513"/>
        <end position="534"/>
    </location>
</feature>
<dbReference type="Pfam" id="PF00083">
    <property type="entry name" value="Sugar_tr"/>
    <property type="match status" value="1"/>
</dbReference>
<protein>
    <recommendedName>
        <fullName evidence="11">Major facilitator superfamily (MFS) profile domain-containing protein</fullName>
    </recommendedName>
</protein>
<evidence type="ECO:0000256" key="3">
    <source>
        <dbReference type="ARBA" id="ARBA00022448"/>
    </source>
</evidence>
<dbReference type="PANTHER" id="PTHR23500:SF492">
    <property type="entry name" value="SUGAR TRANSPORT PROTEIN 14-LIKE"/>
    <property type="match status" value="1"/>
</dbReference>
<dbReference type="GO" id="GO:0016020">
    <property type="term" value="C:membrane"/>
    <property type="evidence" value="ECO:0007669"/>
    <property type="project" value="UniProtKB-SubCell"/>
</dbReference>
<feature type="transmembrane region" description="Helical" evidence="10">
    <location>
        <begin position="445"/>
        <end position="465"/>
    </location>
</feature>
<comment type="subcellular location">
    <subcellularLocation>
        <location evidence="1">Membrane</location>
        <topology evidence="1">Multi-pass membrane protein</topology>
    </subcellularLocation>
</comment>
<gene>
    <name evidence="12" type="ORF">SO802_006811</name>
</gene>